<feature type="transmembrane region" description="Helical" evidence="5">
    <location>
        <begin position="391"/>
        <end position="413"/>
    </location>
</feature>
<dbReference type="SUPFAM" id="SSF103473">
    <property type="entry name" value="MFS general substrate transporter"/>
    <property type="match status" value="1"/>
</dbReference>
<dbReference type="Gene3D" id="1.20.1250.20">
    <property type="entry name" value="MFS general substrate transporter like domains"/>
    <property type="match status" value="2"/>
</dbReference>
<keyword evidence="2 5" id="KW-0812">Transmembrane</keyword>
<dbReference type="PRINTS" id="PR01035">
    <property type="entry name" value="TCRTETA"/>
</dbReference>
<dbReference type="InterPro" id="IPR020846">
    <property type="entry name" value="MFS_dom"/>
</dbReference>
<dbReference type="InterPro" id="IPR036259">
    <property type="entry name" value="MFS_trans_sf"/>
</dbReference>
<feature type="transmembrane region" description="Helical" evidence="5">
    <location>
        <begin position="44"/>
        <end position="67"/>
    </location>
</feature>
<keyword evidence="3 5" id="KW-1133">Transmembrane helix</keyword>
<gene>
    <name evidence="7" type="ORF">BALAC2494_01066</name>
</gene>
<proteinExistence type="predicted"/>
<evidence type="ECO:0000313" key="7">
    <source>
        <dbReference type="EMBL" id="AEK29494.1"/>
    </source>
</evidence>
<dbReference type="GO" id="GO:0022857">
    <property type="term" value="F:transmembrane transporter activity"/>
    <property type="evidence" value="ECO:0007669"/>
    <property type="project" value="InterPro"/>
</dbReference>
<dbReference type="EMBL" id="CP002915">
    <property type="protein sequence ID" value="AEK29494.1"/>
    <property type="molecule type" value="Genomic_DNA"/>
</dbReference>
<feature type="transmembrane region" description="Helical" evidence="5">
    <location>
        <begin position="353"/>
        <end position="370"/>
    </location>
</feature>
<evidence type="ECO:0000256" key="2">
    <source>
        <dbReference type="ARBA" id="ARBA00022692"/>
    </source>
</evidence>
<evidence type="ECO:0000256" key="4">
    <source>
        <dbReference type="ARBA" id="ARBA00023136"/>
    </source>
</evidence>
<dbReference type="AlphaFoldDB" id="A0A806FKS4"/>
<name>A0A806FKS4_BIFAN</name>
<dbReference type="KEGG" id="bnm:BALAC2494_01066"/>
<evidence type="ECO:0000256" key="5">
    <source>
        <dbReference type="SAM" id="Phobius"/>
    </source>
</evidence>
<feature type="transmembrane region" description="Helical" evidence="5">
    <location>
        <begin position="419"/>
        <end position="438"/>
    </location>
</feature>
<feature type="transmembrane region" description="Helical" evidence="5">
    <location>
        <begin position="258"/>
        <end position="276"/>
    </location>
</feature>
<feature type="transmembrane region" description="Helical" evidence="5">
    <location>
        <begin position="328"/>
        <end position="347"/>
    </location>
</feature>
<feature type="transmembrane region" description="Helical" evidence="5">
    <location>
        <begin position="177"/>
        <end position="195"/>
    </location>
</feature>
<evidence type="ECO:0000259" key="6">
    <source>
        <dbReference type="PROSITE" id="PS50850"/>
    </source>
</evidence>
<evidence type="ECO:0000313" key="8">
    <source>
        <dbReference type="Proteomes" id="UP000008394"/>
    </source>
</evidence>
<dbReference type="PANTHER" id="PTHR23528:SF1">
    <property type="entry name" value="MAJOR FACILITATOR SUPERFAMILY (MFS) PROFILE DOMAIN-CONTAINING PROTEIN"/>
    <property type="match status" value="1"/>
</dbReference>
<evidence type="ECO:0000256" key="1">
    <source>
        <dbReference type="ARBA" id="ARBA00004651"/>
    </source>
</evidence>
<feature type="transmembrane region" description="Helical" evidence="5">
    <location>
        <begin position="143"/>
        <end position="165"/>
    </location>
</feature>
<feature type="domain" description="Major facilitator superfamily (MFS) profile" evidence="6">
    <location>
        <begin position="42"/>
        <end position="442"/>
    </location>
</feature>
<keyword evidence="4 5" id="KW-0472">Membrane</keyword>
<dbReference type="Pfam" id="PF07690">
    <property type="entry name" value="MFS_1"/>
    <property type="match status" value="1"/>
</dbReference>
<feature type="transmembrane region" description="Helical" evidence="5">
    <location>
        <begin position="117"/>
        <end position="137"/>
    </location>
</feature>
<comment type="subcellular location">
    <subcellularLocation>
        <location evidence="1">Cell membrane</location>
        <topology evidence="1">Multi-pass membrane protein</topology>
    </subcellularLocation>
</comment>
<dbReference type="GO" id="GO:0005886">
    <property type="term" value="C:plasma membrane"/>
    <property type="evidence" value="ECO:0007669"/>
    <property type="project" value="UniProtKB-SubCell"/>
</dbReference>
<dbReference type="Proteomes" id="UP000008394">
    <property type="component" value="Chromosome"/>
</dbReference>
<feature type="transmembrane region" description="Helical" evidence="5">
    <location>
        <begin position="207"/>
        <end position="226"/>
    </location>
</feature>
<accession>A0A806FKS4</accession>
<evidence type="ECO:0000256" key="3">
    <source>
        <dbReference type="ARBA" id="ARBA00022989"/>
    </source>
</evidence>
<feature type="transmembrane region" description="Helical" evidence="5">
    <location>
        <begin position="296"/>
        <end position="316"/>
    </location>
</feature>
<reference evidence="7 8" key="1">
    <citation type="journal article" date="2011" name="J. Bacteriol.">
        <title>Genome Sequence of the Probiotic Strain Bifidobacterium animalis subsp. lactis CNCM I-2494.</title>
        <authorList>
            <person name="Chervaux C."/>
            <person name="Grimaldi C."/>
            <person name="Bolotin A."/>
            <person name="Quinquis B."/>
            <person name="Legrain-Raspaud S."/>
            <person name="van Hylckama Vlieg J.E."/>
            <person name="Denariaz G."/>
            <person name="Smokvina T."/>
        </authorList>
    </citation>
    <scope>NUCLEOTIDE SEQUENCE [LARGE SCALE GENOMIC DNA]</scope>
    <source>
        <strain evidence="7 8">CNCM I-2494</strain>
    </source>
</reference>
<sequence length="442" mass="46812">MVVKCVLRNPSSSSLVLLSKEIEMSTVSLEQTSSALSRSDRIRLLASFLVFPLLWCSGLFMVAAVLLPQRLRDVMGADAATAAFGVINACTAFISLLSNLVVGNLSDHTRSRFGRRTPWVISGGIVGGVSLALVGFLDNVWLIGISYCVCMIGLNMMIAPVIATLSDRVPANMRGTMSAFLAGGTAVGSALGQMLGSRFLSNQIPGFLLSGTLMGLAGICTVLVWPKEPSSKHLAKTSNGFGDMLKSFIPPTKGARDFWLAFVGRSLFIFAYYMILNYQLYVLEDYVGQSAQQAGNTIAVMSMVSMIVGLVSSLAGGPISDRIGKRKIMIVLASVLMAVGFVLPWILHSPLSMILFAGFSGFGYGLYGAVDQALNVDVLPNKEEAGKDLGILNIATTLGQMVGPIVTSAVVAATGGYTVVFPVAIGFAAFASLFIMLIKSVR</sequence>
<dbReference type="PANTHER" id="PTHR23528">
    <property type="match status" value="1"/>
</dbReference>
<dbReference type="InterPro" id="IPR001958">
    <property type="entry name" value="Tet-R_TetA/multi-R_MdtG-like"/>
</dbReference>
<dbReference type="InterPro" id="IPR011701">
    <property type="entry name" value="MFS"/>
</dbReference>
<feature type="transmembrane region" description="Helical" evidence="5">
    <location>
        <begin position="79"/>
        <end position="105"/>
    </location>
</feature>
<protein>
    <submittedName>
        <fullName evidence="7">Transporter, MFS superfamily</fullName>
    </submittedName>
</protein>
<dbReference type="PROSITE" id="PS50850">
    <property type="entry name" value="MFS"/>
    <property type="match status" value="1"/>
</dbReference>
<organism evidence="7 8">
    <name type="scientific">Bifidobacterium animalis subsp. lactis CNCM I-2494</name>
    <dbReference type="NCBI Taxonomy" id="1042403"/>
    <lineage>
        <taxon>Bacteria</taxon>
        <taxon>Bacillati</taxon>
        <taxon>Actinomycetota</taxon>
        <taxon>Actinomycetes</taxon>
        <taxon>Bifidobacteriales</taxon>
        <taxon>Bifidobacteriaceae</taxon>
        <taxon>Bifidobacterium</taxon>
    </lineage>
</organism>